<dbReference type="InterPro" id="IPR000866">
    <property type="entry name" value="AhpC/TSA"/>
</dbReference>
<evidence type="ECO:0000259" key="1">
    <source>
        <dbReference type="Pfam" id="PF00578"/>
    </source>
</evidence>
<dbReference type="PANTHER" id="PTHR42852">
    <property type="entry name" value="THIOL:DISULFIDE INTERCHANGE PROTEIN DSBE"/>
    <property type="match status" value="1"/>
</dbReference>
<dbReference type="InterPro" id="IPR036249">
    <property type="entry name" value="Thioredoxin-like_sf"/>
</dbReference>
<dbReference type="EMBL" id="DQAY01000106">
    <property type="protein sequence ID" value="HCO24708.1"/>
    <property type="molecule type" value="Genomic_DNA"/>
</dbReference>
<dbReference type="SUPFAM" id="SSF52833">
    <property type="entry name" value="Thioredoxin-like"/>
    <property type="match status" value="1"/>
</dbReference>
<dbReference type="Pfam" id="PF00578">
    <property type="entry name" value="AhpC-TSA"/>
    <property type="match status" value="1"/>
</dbReference>
<dbReference type="Gene3D" id="3.40.30.10">
    <property type="entry name" value="Glutaredoxin"/>
    <property type="match status" value="1"/>
</dbReference>
<gene>
    <name evidence="2" type="ORF">DIT97_17375</name>
</gene>
<name>A0A3D3R9F0_9PLAN</name>
<proteinExistence type="predicted"/>
<dbReference type="AlphaFoldDB" id="A0A3D3R9F0"/>
<dbReference type="GO" id="GO:0016209">
    <property type="term" value="F:antioxidant activity"/>
    <property type="evidence" value="ECO:0007669"/>
    <property type="project" value="InterPro"/>
</dbReference>
<accession>A0A3D3R9F0</accession>
<protein>
    <recommendedName>
        <fullName evidence="1">Alkyl hydroperoxide reductase subunit C/ Thiol specific antioxidant domain-containing protein</fullName>
    </recommendedName>
</protein>
<organism evidence="2 3">
    <name type="scientific">Gimesia maris</name>
    <dbReference type="NCBI Taxonomy" id="122"/>
    <lineage>
        <taxon>Bacteria</taxon>
        <taxon>Pseudomonadati</taxon>
        <taxon>Planctomycetota</taxon>
        <taxon>Planctomycetia</taxon>
        <taxon>Planctomycetales</taxon>
        <taxon>Planctomycetaceae</taxon>
        <taxon>Gimesia</taxon>
    </lineage>
</organism>
<dbReference type="Proteomes" id="UP000263642">
    <property type="component" value="Unassembled WGS sequence"/>
</dbReference>
<dbReference type="GO" id="GO:0016491">
    <property type="term" value="F:oxidoreductase activity"/>
    <property type="evidence" value="ECO:0007669"/>
    <property type="project" value="InterPro"/>
</dbReference>
<dbReference type="CDD" id="cd02966">
    <property type="entry name" value="TlpA_like_family"/>
    <property type="match status" value="1"/>
</dbReference>
<dbReference type="PANTHER" id="PTHR42852:SF13">
    <property type="entry name" value="PROTEIN DIPZ"/>
    <property type="match status" value="1"/>
</dbReference>
<dbReference type="SUPFAM" id="SSF49464">
    <property type="entry name" value="Carboxypeptidase regulatory domain-like"/>
    <property type="match status" value="2"/>
</dbReference>
<evidence type="ECO:0000313" key="2">
    <source>
        <dbReference type="EMBL" id="HCO24708.1"/>
    </source>
</evidence>
<comment type="caution">
    <text evidence="2">The sequence shown here is derived from an EMBL/GenBank/DDBJ whole genome shotgun (WGS) entry which is preliminary data.</text>
</comment>
<evidence type="ECO:0000313" key="3">
    <source>
        <dbReference type="Proteomes" id="UP000263642"/>
    </source>
</evidence>
<feature type="domain" description="Alkyl hydroperoxide reductase subunit C/ Thiol specific antioxidant" evidence="1">
    <location>
        <begin position="899"/>
        <end position="1005"/>
    </location>
</feature>
<reference evidence="2 3" key="1">
    <citation type="journal article" date="2018" name="Nat. Biotechnol.">
        <title>A standardized bacterial taxonomy based on genome phylogeny substantially revises the tree of life.</title>
        <authorList>
            <person name="Parks D.H."/>
            <person name="Chuvochina M."/>
            <person name="Waite D.W."/>
            <person name="Rinke C."/>
            <person name="Skarshewski A."/>
            <person name="Chaumeil P.A."/>
            <person name="Hugenholtz P."/>
        </authorList>
    </citation>
    <scope>NUCLEOTIDE SEQUENCE [LARGE SCALE GENOMIC DNA]</scope>
    <source>
        <strain evidence="2">UBA9375</strain>
    </source>
</reference>
<dbReference type="InterPro" id="IPR008969">
    <property type="entry name" value="CarboxyPept-like_regulatory"/>
</dbReference>
<sequence>MAGNGIGGIAMVSACDTGRGNCRQWWQFWTLLSLNSALQLSLWQSPLMAAEPDQQSASRPPQVQTLYEPGRLGGHGATLHRVTITGTARNAAGEPLKDADIYVSSRGWITPGDFEQLRGHTRSDANGHYELKDVQLFVVNNRDSLSKPDEGDFIVFGTKENYGLTWHPTRNYRPAARPEEINDRDRNSHAARNAFYQNEPIVIDLQFDAPAKLKGVITDKQGHPLANAKVQLGHVDRPLNTSPHRTGSCEYLKQKNPYSNQNDSFINFSVVPLSVRETYTDAQGRYEFTQLRRDTSYSANIDPGPEFDPWQFTLVTASQSRNSRNTVAAGYAGEVNHQFTAPRDVTVRVVQSDSGRPLSNVLVTAHPIGAVRRSGIQARTDSHGNAQLRLIPDEYKLVAEPNPDQPFLYLSQQYFVPKRKASEKNDTPNVTMKLNPAAIVKLKAINAKTGAPIPGVRFNYETYDSGEQTPVSTQTVYVDYPFTNDAGEIQAFMEPGRRRFVVAEPFSLSQAAGSRSERIKLTAGQVTEVTIKLTPAEFLPTHLVASEMQPRKNSLYAPEIQKKWHIQSELLRLTPLRVTTQKVSLRRESSFDTRNLLEELRALDPYQLPDIKALLNKYHPGETDWYKQVLTAHGTLKHEARYFSSKTHPSRFFNLSGQPLPNITSMTDGWTTLQHSSSSNHATINLIHKGRVFHSVESPSDLCEWTSLRHRFPASINSKQPEADIRGEGQKIFYNVKKEETASRRVLDQETGFIFETYYQSYPKQYEQAKLYFAPVKLANGLILPGMQIHWKTYRGELQILEAVVIEKAEILSPVPVDAFSIALPAGTEIVDSRQLPDNISYIAGNHMSKRVLRGPVSDFANYLRQHPYYSHEMQTDPQLGRYAPKLEPALWLTTESPTAAPDLNGKVALIHFWGTKNPGSLDQLAEMNSAYNKYAEQPVVLIGLHDSYTSTSQLQAIAEQKELKYTLAIDQRPEEAGWFGKTMQHFRVRNLPQTAVIDQQGNLTFTGDLPEALQKADQLLKDRK</sequence>
<dbReference type="InterPro" id="IPR050553">
    <property type="entry name" value="Thioredoxin_ResA/DsbE_sf"/>
</dbReference>